<protein>
    <submittedName>
        <fullName evidence="2">Uncharacterized protein</fullName>
    </submittedName>
</protein>
<organism evidence="2 3">
    <name type="scientific">Tubulinosema ratisbonensis</name>
    <dbReference type="NCBI Taxonomy" id="291195"/>
    <lineage>
        <taxon>Eukaryota</taxon>
        <taxon>Fungi</taxon>
        <taxon>Fungi incertae sedis</taxon>
        <taxon>Microsporidia</taxon>
        <taxon>Tubulinosematoidea</taxon>
        <taxon>Tubulinosematidae</taxon>
        <taxon>Tubulinosema</taxon>
    </lineage>
</organism>
<reference evidence="2 3" key="1">
    <citation type="submission" date="2018-10" db="EMBL/GenBank/DDBJ databases">
        <title>Draft genome sequence of the microsporidian Tubulinosema ratisbonensis.</title>
        <authorList>
            <person name="Polonais V."/>
            <person name="Peyretaillade E."/>
            <person name="Niehus S."/>
            <person name="Wawrzyniak I."/>
            <person name="Franchet A."/>
            <person name="Gaspin C."/>
            <person name="Reichstadt M."/>
            <person name="Belser C."/>
            <person name="Labadie K."/>
            <person name="Delbac F."/>
            <person name="Ferrandon D."/>
        </authorList>
    </citation>
    <scope>NUCLEOTIDE SEQUENCE [LARGE SCALE GENOMIC DNA]</scope>
    <source>
        <strain evidence="2 3">Franzen</strain>
    </source>
</reference>
<evidence type="ECO:0000313" key="3">
    <source>
        <dbReference type="Proteomes" id="UP000282876"/>
    </source>
</evidence>
<accession>A0A437AIC7</accession>
<feature type="compositionally biased region" description="Low complexity" evidence="1">
    <location>
        <begin position="150"/>
        <end position="175"/>
    </location>
</feature>
<sequence length="230" mass="25477">MLLIIYFTKILTSQLYVFTSEPIMIDSLDSNKCALIQTDDNMNFNVGYLTTDQNGGSFYTPSNNELQEYVYGGVDIVNSNEGNGVIQPNVSPVYTSQGMNYVSQTGNNTQGMVNNSDPIQTGVGFITPNNTNQGIFQPSEVNQNNSDPVNNTQQNTNPQSNTTSQQNNTTNPTNQDSKNDPPTEKNSDKNSDKNNDKNKNTKNNSKKDLNDTNSANKLSFSLLFFVYLIF</sequence>
<dbReference type="Proteomes" id="UP000282876">
    <property type="component" value="Unassembled WGS sequence"/>
</dbReference>
<keyword evidence="3" id="KW-1185">Reference proteome</keyword>
<gene>
    <name evidence="2" type="ORF">TUBRATIS_26710</name>
</gene>
<dbReference type="AlphaFoldDB" id="A0A437AIC7"/>
<comment type="caution">
    <text evidence="2">The sequence shown here is derived from an EMBL/GenBank/DDBJ whole genome shotgun (WGS) entry which is preliminary data.</text>
</comment>
<feature type="compositionally biased region" description="Polar residues" evidence="1">
    <location>
        <begin position="127"/>
        <end position="149"/>
    </location>
</feature>
<evidence type="ECO:0000256" key="1">
    <source>
        <dbReference type="SAM" id="MobiDB-lite"/>
    </source>
</evidence>
<feature type="compositionally biased region" description="Basic and acidic residues" evidence="1">
    <location>
        <begin position="177"/>
        <end position="210"/>
    </location>
</feature>
<feature type="region of interest" description="Disordered" evidence="1">
    <location>
        <begin position="116"/>
        <end position="213"/>
    </location>
</feature>
<dbReference type="VEuPathDB" id="MicrosporidiaDB:TUBRATIS_26710"/>
<proteinExistence type="predicted"/>
<evidence type="ECO:0000313" key="2">
    <source>
        <dbReference type="EMBL" id="RVD90900.1"/>
    </source>
</evidence>
<dbReference type="EMBL" id="RCSS01000727">
    <property type="protein sequence ID" value="RVD90900.1"/>
    <property type="molecule type" value="Genomic_DNA"/>
</dbReference>
<name>A0A437AIC7_9MICR</name>